<accession>A0A2C6KWT6</accession>
<dbReference type="InterPro" id="IPR017441">
    <property type="entry name" value="Protein_kinase_ATP_BS"/>
</dbReference>
<dbReference type="InterPro" id="IPR000719">
    <property type="entry name" value="Prot_kinase_dom"/>
</dbReference>
<evidence type="ECO:0000256" key="6">
    <source>
        <dbReference type="ARBA" id="ARBA00022840"/>
    </source>
</evidence>
<keyword evidence="6 9" id="KW-0067">ATP-binding</keyword>
<feature type="binding site" evidence="9">
    <location>
        <position position="131"/>
    </location>
    <ligand>
        <name>ATP</name>
        <dbReference type="ChEBI" id="CHEBI:30616"/>
    </ligand>
</feature>
<dbReference type="Gene3D" id="1.10.510.10">
    <property type="entry name" value="Transferase(Phosphotransferase) domain 1"/>
    <property type="match status" value="1"/>
</dbReference>
<keyword evidence="3" id="KW-0808">Transferase</keyword>
<evidence type="ECO:0000256" key="5">
    <source>
        <dbReference type="ARBA" id="ARBA00022777"/>
    </source>
</evidence>
<dbReference type="EMBL" id="MIGC01002739">
    <property type="protein sequence ID" value="PHJ20504.1"/>
    <property type="molecule type" value="Genomic_DNA"/>
</dbReference>
<dbReference type="PANTHER" id="PTHR24356">
    <property type="entry name" value="SERINE/THREONINE-PROTEIN KINASE"/>
    <property type="match status" value="1"/>
</dbReference>
<evidence type="ECO:0000313" key="12">
    <source>
        <dbReference type="EMBL" id="PHJ20504.1"/>
    </source>
</evidence>
<evidence type="ECO:0000256" key="8">
    <source>
        <dbReference type="ARBA" id="ARBA00048679"/>
    </source>
</evidence>
<dbReference type="Proteomes" id="UP000221165">
    <property type="component" value="Unassembled WGS sequence"/>
</dbReference>
<dbReference type="RefSeq" id="XP_067922192.1">
    <property type="nucleotide sequence ID" value="XM_068065841.1"/>
</dbReference>
<comment type="caution">
    <text evidence="12">The sequence shown here is derived from an EMBL/GenBank/DDBJ whole genome shotgun (WGS) entry which is preliminary data.</text>
</comment>
<keyword evidence="2 10" id="KW-0723">Serine/threonine-protein kinase</keyword>
<evidence type="ECO:0000256" key="10">
    <source>
        <dbReference type="RuleBase" id="RU000304"/>
    </source>
</evidence>
<sequence>MRRWPQRAAEWTRAVIKERLLPFLNRLKFWERGFPPEVPPLTGTAPGKHAVAHFAWFMSAGIQYKPVQERHVSMLEQAVGKYFLPAGVKTWFASESGRRIMLLKRGLIGRGSFGLVFHVEHPLTREVFALKIFARDKNAINFEIDPREIETERQIVDVFEPGWTPERIYSEKHFMVPLETLSVEGKPAVVNVGKRFQILNTCLLFPKAQGDLLSLLHQLDGSEQAFTARMSITIQIIRLLASFHALGLVHGDVKPDNFLVDRSGFLLLSDFTRVFRKGAVEVPQAFTVAFMAPEIANVWMQWTSRLKYEPSTDSWPLGCTIHEVWCNTLPFGIMPSHDANQVVGLIRQARASSLNFHSCNGIPETIQTVVRNFLTKSPAKRLTPQQALDQFSLLRTWQPPPKVTPISDTILKGEPDPAPPGALHGSFDPRLLERRHSI</sequence>
<dbReference type="VEuPathDB" id="ToxoDB:CSUI_005671"/>
<comment type="catalytic activity">
    <reaction evidence="8">
        <text>L-seryl-[protein] + ATP = O-phospho-L-seryl-[protein] + ADP + H(+)</text>
        <dbReference type="Rhea" id="RHEA:17989"/>
        <dbReference type="Rhea" id="RHEA-COMP:9863"/>
        <dbReference type="Rhea" id="RHEA-COMP:11604"/>
        <dbReference type="ChEBI" id="CHEBI:15378"/>
        <dbReference type="ChEBI" id="CHEBI:29999"/>
        <dbReference type="ChEBI" id="CHEBI:30616"/>
        <dbReference type="ChEBI" id="CHEBI:83421"/>
        <dbReference type="ChEBI" id="CHEBI:456216"/>
        <dbReference type="EC" id="2.7.11.1"/>
    </reaction>
</comment>
<gene>
    <name evidence="12" type="ORF">CSUI_005671</name>
</gene>
<evidence type="ECO:0000313" key="13">
    <source>
        <dbReference type="Proteomes" id="UP000221165"/>
    </source>
</evidence>
<dbReference type="PROSITE" id="PS00107">
    <property type="entry name" value="PROTEIN_KINASE_ATP"/>
    <property type="match status" value="1"/>
</dbReference>
<comment type="catalytic activity">
    <reaction evidence="7">
        <text>L-threonyl-[protein] + ATP = O-phospho-L-threonyl-[protein] + ADP + H(+)</text>
        <dbReference type="Rhea" id="RHEA:46608"/>
        <dbReference type="Rhea" id="RHEA-COMP:11060"/>
        <dbReference type="Rhea" id="RHEA-COMP:11605"/>
        <dbReference type="ChEBI" id="CHEBI:15378"/>
        <dbReference type="ChEBI" id="CHEBI:30013"/>
        <dbReference type="ChEBI" id="CHEBI:30616"/>
        <dbReference type="ChEBI" id="CHEBI:61977"/>
        <dbReference type="ChEBI" id="CHEBI:456216"/>
        <dbReference type="EC" id="2.7.11.1"/>
    </reaction>
</comment>
<keyword evidence="13" id="KW-1185">Reference proteome</keyword>
<evidence type="ECO:0000259" key="11">
    <source>
        <dbReference type="PROSITE" id="PS50011"/>
    </source>
</evidence>
<dbReference type="GO" id="GO:0005524">
    <property type="term" value="F:ATP binding"/>
    <property type="evidence" value="ECO:0007669"/>
    <property type="project" value="UniProtKB-UniRule"/>
</dbReference>
<organism evidence="12 13">
    <name type="scientific">Cystoisospora suis</name>
    <dbReference type="NCBI Taxonomy" id="483139"/>
    <lineage>
        <taxon>Eukaryota</taxon>
        <taxon>Sar</taxon>
        <taxon>Alveolata</taxon>
        <taxon>Apicomplexa</taxon>
        <taxon>Conoidasida</taxon>
        <taxon>Coccidia</taxon>
        <taxon>Eucoccidiorida</taxon>
        <taxon>Eimeriorina</taxon>
        <taxon>Sarcocystidae</taxon>
        <taxon>Cystoisospora</taxon>
    </lineage>
</organism>
<dbReference type="GeneID" id="94429052"/>
<name>A0A2C6KWT6_9APIC</name>
<evidence type="ECO:0000256" key="4">
    <source>
        <dbReference type="ARBA" id="ARBA00022741"/>
    </source>
</evidence>
<protein>
    <recommendedName>
        <fullName evidence="1">non-specific serine/threonine protein kinase</fullName>
        <ecNumber evidence="1">2.7.11.1</ecNumber>
    </recommendedName>
</protein>
<dbReference type="PROSITE" id="PS50011">
    <property type="entry name" value="PROTEIN_KINASE_DOM"/>
    <property type="match status" value="1"/>
</dbReference>
<evidence type="ECO:0000256" key="2">
    <source>
        <dbReference type="ARBA" id="ARBA00022527"/>
    </source>
</evidence>
<keyword evidence="4 9" id="KW-0547">Nucleotide-binding</keyword>
<dbReference type="SMART" id="SM00220">
    <property type="entry name" value="S_TKc"/>
    <property type="match status" value="1"/>
</dbReference>
<dbReference type="OrthoDB" id="4062651at2759"/>
<proteinExistence type="inferred from homology"/>
<comment type="similarity">
    <text evidence="10">Belongs to the protein kinase superfamily.</text>
</comment>
<dbReference type="GO" id="GO:0004674">
    <property type="term" value="F:protein serine/threonine kinase activity"/>
    <property type="evidence" value="ECO:0007669"/>
    <property type="project" value="UniProtKB-KW"/>
</dbReference>
<dbReference type="InterPro" id="IPR008271">
    <property type="entry name" value="Ser/Thr_kinase_AS"/>
</dbReference>
<dbReference type="InterPro" id="IPR011009">
    <property type="entry name" value="Kinase-like_dom_sf"/>
</dbReference>
<evidence type="ECO:0000256" key="7">
    <source>
        <dbReference type="ARBA" id="ARBA00047899"/>
    </source>
</evidence>
<dbReference type="PROSITE" id="PS00108">
    <property type="entry name" value="PROTEIN_KINASE_ST"/>
    <property type="match status" value="1"/>
</dbReference>
<dbReference type="Gene3D" id="3.30.200.20">
    <property type="entry name" value="Phosphorylase Kinase, domain 1"/>
    <property type="match status" value="1"/>
</dbReference>
<dbReference type="SUPFAM" id="SSF56112">
    <property type="entry name" value="Protein kinase-like (PK-like)"/>
    <property type="match status" value="1"/>
</dbReference>
<feature type="domain" description="Protein kinase" evidence="11">
    <location>
        <begin position="102"/>
        <end position="394"/>
    </location>
</feature>
<dbReference type="Pfam" id="PF14531">
    <property type="entry name" value="Kinase-like"/>
    <property type="match status" value="1"/>
</dbReference>
<evidence type="ECO:0000256" key="3">
    <source>
        <dbReference type="ARBA" id="ARBA00022679"/>
    </source>
</evidence>
<evidence type="ECO:0000256" key="9">
    <source>
        <dbReference type="PROSITE-ProRule" id="PRU10141"/>
    </source>
</evidence>
<evidence type="ECO:0000256" key="1">
    <source>
        <dbReference type="ARBA" id="ARBA00012513"/>
    </source>
</evidence>
<dbReference type="InterPro" id="IPR050236">
    <property type="entry name" value="Ser_Thr_kinase_AGC"/>
</dbReference>
<reference evidence="12 13" key="1">
    <citation type="journal article" date="2017" name="Int. J. Parasitol.">
        <title>The genome of the protozoan parasite Cystoisospora suis and a reverse vaccinology approach to identify vaccine candidates.</title>
        <authorList>
            <person name="Palmieri N."/>
            <person name="Shrestha A."/>
            <person name="Ruttkowski B."/>
            <person name="Beck T."/>
            <person name="Vogl C."/>
            <person name="Tomley F."/>
            <person name="Blake D.P."/>
            <person name="Joachim A."/>
        </authorList>
    </citation>
    <scope>NUCLEOTIDE SEQUENCE [LARGE SCALE GENOMIC DNA]</scope>
    <source>
        <strain evidence="12 13">Wien I</strain>
    </source>
</reference>
<dbReference type="AlphaFoldDB" id="A0A2C6KWT6"/>
<keyword evidence="5" id="KW-0418">Kinase</keyword>
<dbReference type="EC" id="2.7.11.1" evidence="1"/>
<dbReference type="InterPro" id="IPR027916">
    <property type="entry name" value="Kinase-like_dom_ROP"/>
</dbReference>